<dbReference type="Proteomes" id="UP000559256">
    <property type="component" value="Unassembled WGS sequence"/>
</dbReference>
<evidence type="ECO:0000259" key="2">
    <source>
        <dbReference type="Pfam" id="PF03732"/>
    </source>
</evidence>
<evidence type="ECO:0000313" key="4">
    <source>
        <dbReference type="Proteomes" id="UP000559256"/>
    </source>
</evidence>
<keyword evidence="4" id="KW-1185">Reference proteome</keyword>
<dbReference type="PANTHER" id="PTHR24023:SF1082">
    <property type="entry name" value="COLLAGEN TRIPLE HELIX REPEAT"/>
    <property type="match status" value="1"/>
</dbReference>
<dbReference type="InterPro" id="IPR008160">
    <property type="entry name" value="Collagen"/>
</dbReference>
<name>A0A8H5GZ55_9AGAR</name>
<dbReference type="Pfam" id="PF01391">
    <property type="entry name" value="Collagen"/>
    <property type="match status" value="1"/>
</dbReference>
<feature type="compositionally biased region" description="Acidic residues" evidence="1">
    <location>
        <begin position="12"/>
        <end position="21"/>
    </location>
</feature>
<dbReference type="GO" id="GO:0030020">
    <property type="term" value="F:extracellular matrix structural constituent conferring tensile strength"/>
    <property type="evidence" value="ECO:0007669"/>
    <property type="project" value="TreeGrafter"/>
</dbReference>
<dbReference type="Gene3D" id="1.20.5.320">
    <property type="entry name" value="6-Phosphogluconate Dehydrogenase, domain 3"/>
    <property type="match status" value="1"/>
</dbReference>
<dbReference type="GO" id="GO:0031012">
    <property type="term" value="C:extracellular matrix"/>
    <property type="evidence" value="ECO:0007669"/>
    <property type="project" value="TreeGrafter"/>
</dbReference>
<accession>A0A8H5GZ55</accession>
<feature type="compositionally biased region" description="Low complexity" evidence="1">
    <location>
        <begin position="60"/>
        <end position="69"/>
    </location>
</feature>
<dbReference type="InterPro" id="IPR005162">
    <property type="entry name" value="Retrotrans_gag_dom"/>
</dbReference>
<dbReference type="Pfam" id="PF03732">
    <property type="entry name" value="Retrotrans_gag"/>
    <property type="match status" value="1"/>
</dbReference>
<gene>
    <name evidence="3" type="ORF">D9758_000813</name>
</gene>
<feature type="region of interest" description="Disordered" evidence="1">
    <location>
        <begin position="1"/>
        <end position="89"/>
    </location>
</feature>
<reference evidence="3 4" key="1">
    <citation type="journal article" date="2020" name="ISME J.">
        <title>Uncovering the hidden diversity of litter-decomposition mechanisms in mushroom-forming fungi.</title>
        <authorList>
            <person name="Floudas D."/>
            <person name="Bentzer J."/>
            <person name="Ahren D."/>
            <person name="Johansson T."/>
            <person name="Persson P."/>
            <person name="Tunlid A."/>
        </authorList>
    </citation>
    <scope>NUCLEOTIDE SEQUENCE [LARGE SCALE GENOMIC DNA]</scope>
    <source>
        <strain evidence="3 4">CBS 291.85</strain>
    </source>
</reference>
<dbReference type="GO" id="GO:0005615">
    <property type="term" value="C:extracellular space"/>
    <property type="evidence" value="ECO:0007669"/>
    <property type="project" value="TreeGrafter"/>
</dbReference>
<protein>
    <recommendedName>
        <fullName evidence="2">Retrotransposon gag domain-containing protein</fullName>
    </recommendedName>
</protein>
<organism evidence="3 4">
    <name type="scientific">Tetrapyrgos nigripes</name>
    <dbReference type="NCBI Taxonomy" id="182062"/>
    <lineage>
        <taxon>Eukaryota</taxon>
        <taxon>Fungi</taxon>
        <taxon>Dikarya</taxon>
        <taxon>Basidiomycota</taxon>
        <taxon>Agaricomycotina</taxon>
        <taxon>Agaricomycetes</taxon>
        <taxon>Agaricomycetidae</taxon>
        <taxon>Agaricales</taxon>
        <taxon>Marasmiineae</taxon>
        <taxon>Marasmiaceae</taxon>
        <taxon>Tetrapyrgos</taxon>
    </lineage>
</organism>
<dbReference type="InterPro" id="IPR050149">
    <property type="entry name" value="Collagen_superfamily"/>
</dbReference>
<proteinExistence type="predicted"/>
<dbReference type="PANTHER" id="PTHR24023">
    <property type="entry name" value="COLLAGEN ALPHA"/>
    <property type="match status" value="1"/>
</dbReference>
<dbReference type="GO" id="GO:0030198">
    <property type="term" value="P:extracellular matrix organization"/>
    <property type="evidence" value="ECO:0007669"/>
    <property type="project" value="TreeGrafter"/>
</dbReference>
<feature type="compositionally biased region" description="Pro residues" evidence="1">
    <location>
        <begin position="42"/>
        <end position="58"/>
    </location>
</feature>
<feature type="domain" description="Retrotransposon gag" evidence="2">
    <location>
        <begin position="140"/>
        <end position="219"/>
    </location>
</feature>
<comment type="caution">
    <text evidence="3">The sequence shown here is derived from an EMBL/GenBank/DDBJ whole genome shotgun (WGS) entry which is preliminary data.</text>
</comment>
<dbReference type="EMBL" id="JAACJM010000003">
    <property type="protein sequence ID" value="KAF5373818.1"/>
    <property type="molecule type" value="Genomic_DNA"/>
</dbReference>
<evidence type="ECO:0000313" key="3">
    <source>
        <dbReference type="EMBL" id="KAF5373818.1"/>
    </source>
</evidence>
<dbReference type="AlphaFoldDB" id="A0A8H5GZ55"/>
<sequence length="243" mass="27461">MPPPPPGPSDNQEPEFNDNEEQQERRPRGNRGRRGFDGRSGPPGPPGPLGPPGPPGPQGPKGEQGMDGPQGPPGPPENGGNPEDRERRDALQREVKLEIWKLDTFDRSNHTLWRTFVSDCVRMFTAKPILYKTEAAKVTFASSYLTGAAARYYQNLIDRELMQNVYLGALHDWKTFVLTFGRLFGVHDEQLHLQSTLDKVFQGASETFADFIIQFEDAALLTQYNELALRWKLLLQIRKDLRH</sequence>
<evidence type="ECO:0000256" key="1">
    <source>
        <dbReference type="SAM" id="MobiDB-lite"/>
    </source>
</evidence>
<dbReference type="OrthoDB" id="3028065at2759"/>